<evidence type="ECO:0000313" key="9">
    <source>
        <dbReference type="Proteomes" id="UP000060787"/>
    </source>
</evidence>
<reference evidence="8 9" key="1">
    <citation type="journal article" date="2015" name="BMC Genomics">
        <title>Comparative genomics and metabolic profiling of the genus Lysobacter.</title>
        <authorList>
            <person name="de Bruijn I."/>
            <person name="Cheng X."/>
            <person name="de Jager V."/>
            <person name="Exposito R.G."/>
            <person name="Watrous J."/>
            <person name="Patel N."/>
            <person name="Postma J."/>
            <person name="Dorrestein P.C."/>
            <person name="Kobayashi D."/>
            <person name="Raaijmakers J.M."/>
        </authorList>
    </citation>
    <scope>NUCLEOTIDE SEQUENCE [LARGE SCALE GENOMIC DNA]</scope>
    <source>
        <strain evidence="8 9">76</strain>
    </source>
</reference>
<evidence type="ECO:0000256" key="1">
    <source>
        <dbReference type="ARBA" id="ARBA00011073"/>
    </source>
</evidence>
<dbReference type="KEGG" id="lab:LA76x_3113"/>
<feature type="region of interest" description="Disordered" evidence="6">
    <location>
        <begin position="1"/>
        <end position="30"/>
    </location>
</feature>
<dbReference type="STRING" id="84531.LA76x_3113"/>
<feature type="domain" description="Peptidase S8/S53" evidence="7">
    <location>
        <begin position="218"/>
        <end position="448"/>
    </location>
</feature>
<keyword evidence="4" id="KW-0720">Serine protease</keyword>
<dbReference type="InterPro" id="IPR023828">
    <property type="entry name" value="Peptidase_S8_Ser-AS"/>
</dbReference>
<accession>A0A0S2FCH4</accession>
<comment type="similarity">
    <text evidence="1 5">Belongs to the peptidase S8 family.</text>
</comment>
<dbReference type="Pfam" id="PF00082">
    <property type="entry name" value="Peptidase_S8"/>
    <property type="match status" value="1"/>
</dbReference>
<keyword evidence="3" id="KW-0378">Hydrolase</keyword>
<feature type="compositionally biased region" description="Polar residues" evidence="6">
    <location>
        <begin position="1"/>
        <end position="10"/>
    </location>
</feature>
<evidence type="ECO:0000313" key="8">
    <source>
        <dbReference type="EMBL" id="ALN81241.1"/>
    </source>
</evidence>
<dbReference type="GO" id="GO:0004252">
    <property type="term" value="F:serine-type endopeptidase activity"/>
    <property type="evidence" value="ECO:0007669"/>
    <property type="project" value="InterPro"/>
</dbReference>
<dbReference type="PROSITE" id="PS51892">
    <property type="entry name" value="SUBTILASE"/>
    <property type="match status" value="1"/>
</dbReference>
<dbReference type="PANTHER" id="PTHR43806">
    <property type="entry name" value="PEPTIDASE S8"/>
    <property type="match status" value="1"/>
</dbReference>
<evidence type="ECO:0000256" key="3">
    <source>
        <dbReference type="ARBA" id="ARBA00022801"/>
    </source>
</evidence>
<gene>
    <name evidence="8" type="ORF">LA76x_3113</name>
</gene>
<dbReference type="InterPro" id="IPR036852">
    <property type="entry name" value="Peptidase_S8/S53_dom_sf"/>
</dbReference>
<evidence type="ECO:0000256" key="4">
    <source>
        <dbReference type="ARBA" id="ARBA00022825"/>
    </source>
</evidence>
<dbReference type="InterPro" id="IPR000209">
    <property type="entry name" value="Peptidase_S8/S53_dom"/>
</dbReference>
<dbReference type="InterPro" id="IPR015500">
    <property type="entry name" value="Peptidase_S8_subtilisin-rel"/>
</dbReference>
<dbReference type="EMBL" id="CP011129">
    <property type="protein sequence ID" value="ALN81241.1"/>
    <property type="molecule type" value="Genomic_DNA"/>
</dbReference>
<dbReference type="GO" id="GO:0006508">
    <property type="term" value="P:proteolysis"/>
    <property type="evidence" value="ECO:0007669"/>
    <property type="project" value="UniProtKB-KW"/>
</dbReference>
<dbReference type="Proteomes" id="UP000060787">
    <property type="component" value="Chromosome"/>
</dbReference>
<proteinExistence type="inferred from homology"/>
<dbReference type="PROSITE" id="PS00138">
    <property type="entry name" value="SUBTILASE_SER"/>
    <property type="match status" value="1"/>
</dbReference>
<comment type="caution">
    <text evidence="5">Lacks conserved residue(s) required for the propagation of feature annotation.</text>
</comment>
<feature type="compositionally biased region" description="Pro residues" evidence="6">
    <location>
        <begin position="17"/>
        <end position="27"/>
    </location>
</feature>
<dbReference type="Gene3D" id="3.40.50.200">
    <property type="entry name" value="Peptidase S8/S53 domain"/>
    <property type="match status" value="1"/>
</dbReference>
<evidence type="ECO:0000256" key="5">
    <source>
        <dbReference type="PROSITE-ProRule" id="PRU01240"/>
    </source>
</evidence>
<organism evidence="8 9">
    <name type="scientific">Lysobacter antibioticus</name>
    <dbReference type="NCBI Taxonomy" id="84531"/>
    <lineage>
        <taxon>Bacteria</taxon>
        <taxon>Pseudomonadati</taxon>
        <taxon>Pseudomonadota</taxon>
        <taxon>Gammaproteobacteria</taxon>
        <taxon>Lysobacterales</taxon>
        <taxon>Lysobacteraceae</taxon>
        <taxon>Lysobacter</taxon>
    </lineage>
</organism>
<dbReference type="AlphaFoldDB" id="A0A0S2FCH4"/>
<dbReference type="eggNOG" id="COG1404">
    <property type="taxonomic scope" value="Bacteria"/>
</dbReference>
<dbReference type="CDD" id="cd04843">
    <property type="entry name" value="Peptidases_S8_11"/>
    <property type="match status" value="1"/>
</dbReference>
<evidence type="ECO:0000256" key="6">
    <source>
        <dbReference type="SAM" id="MobiDB-lite"/>
    </source>
</evidence>
<dbReference type="SUPFAM" id="SSF52743">
    <property type="entry name" value="Subtilisin-like"/>
    <property type="match status" value="1"/>
</dbReference>
<sequence length="810" mass="85886">MKSRHCTSALNCAAGPTRPPQHPPTASPTPRYSGFVIVHLSDRIAPGSDKDLRSLARKHKLVALAKLLEEAAVESTRPVIRSVDPKRLIEMERRAAQSPFPPLRSLTGYWRLDLRHRPDDAEALVARLRRLAEIADAYRELEVTDPVNDADDPYCTGQDYLDAAPTGIDARWAWTQANGTGAGIGVVDLEQGWFLSHEDLVGHAPSLIFGDNRDGVGTYKGNHGTAVLGEIAGIDNTLGVVGIAPDVASVRVTSHYDAGTDTPLHVADAIVAALPTMAVGDVLLLEVQRGGAILTEVDNADFDAIRLASALGLIVVEAAGNGSNDLDAYTDGGGFQVFNRASADFRDSGAIVVGAALSPLPHNRAGFSSFGSRVDCYAWGENVTTCAYGDLDNGGGDDNRTYTAGFNGTSSASPIVTGAALVTQGMYAAATGTRLSPGQMRSLLSDPAINTPQGGGVAGAIGVMPDLRAIIEDTLGLVPDVYLRDAVGDNGAVPSTGAISSSPDVILRATAVANPDAAFGEGSGTENSNTLGHEAETGQDNFLYVRMRNRGAADADDVRATVYWSPVATLLTPDLWNLIGTSAPVDVPMGDTLVVADAITWPQADIPAPGHYCFVASLDHPADAAPPLPPGPPNFDWDAFRDYIRAHNNITWRNFNVVDPPPDPQAWLSLPFLITGTPDRARAFDFEIVRRLPKGVTVHLELPRDLARRIGAGAPWKVDVPRKGDRATIALPGLPRLPLCGLSLPRGARLPARFLLRGAKPEQMQGASIAIRQLFEGEEVGRITWQCLNRGNAGKAKPAMTVRSAAAKKR</sequence>
<dbReference type="PANTHER" id="PTHR43806:SF11">
    <property type="entry name" value="CEREVISIN-RELATED"/>
    <property type="match status" value="1"/>
</dbReference>
<dbReference type="PATRIC" id="fig|84531.8.peg.3122"/>
<keyword evidence="9" id="KW-1185">Reference proteome</keyword>
<dbReference type="InterPro" id="IPR034073">
    <property type="entry name" value="Subtilisin_DY-like_dom"/>
</dbReference>
<keyword evidence="2" id="KW-0645">Protease</keyword>
<dbReference type="PRINTS" id="PR00723">
    <property type="entry name" value="SUBTILISIN"/>
</dbReference>
<evidence type="ECO:0000259" key="7">
    <source>
        <dbReference type="Pfam" id="PF00082"/>
    </source>
</evidence>
<evidence type="ECO:0000256" key="2">
    <source>
        <dbReference type="ARBA" id="ARBA00022670"/>
    </source>
</evidence>
<dbReference type="RefSeq" id="WP_057918345.1">
    <property type="nucleotide sequence ID" value="NZ_CP011129.1"/>
</dbReference>
<name>A0A0S2FCH4_LYSAN</name>
<dbReference type="InterPro" id="IPR050131">
    <property type="entry name" value="Peptidase_S8_subtilisin-like"/>
</dbReference>
<protein>
    <submittedName>
        <fullName evidence="8">Subtilase family protein</fullName>
    </submittedName>
</protein>